<gene>
    <name evidence="1" type="ORF">H8S00_09150</name>
</gene>
<proteinExistence type="predicted"/>
<dbReference type="Pfam" id="PF06949">
    <property type="entry name" value="DUF1292"/>
    <property type="match status" value="1"/>
</dbReference>
<organism evidence="1 2">
    <name type="scientific">Eubacterium segne</name>
    <dbReference type="NCBI Taxonomy" id="2763045"/>
    <lineage>
        <taxon>Bacteria</taxon>
        <taxon>Bacillati</taxon>
        <taxon>Bacillota</taxon>
        <taxon>Clostridia</taxon>
        <taxon>Eubacteriales</taxon>
        <taxon>Eubacteriaceae</taxon>
        <taxon>Eubacterium</taxon>
    </lineage>
</organism>
<accession>A0ABR7F3I7</accession>
<dbReference type="EMBL" id="JACOOZ010000006">
    <property type="protein sequence ID" value="MBC5668147.1"/>
    <property type="molecule type" value="Genomic_DNA"/>
</dbReference>
<name>A0ABR7F3I7_9FIRM</name>
<evidence type="ECO:0000313" key="1">
    <source>
        <dbReference type="EMBL" id="MBC5668147.1"/>
    </source>
</evidence>
<comment type="caution">
    <text evidence="1">The sequence shown here is derived from an EMBL/GenBank/DDBJ whole genome shotgun (WGS) entry which is preliminary data.</text>
</comment>
<reference evidence="1 2" key="1">
    <citation type="submission" date="2020-08" db="EMBL/GenBank/DDBJ databases">
        <title>Genome public.</title>
        <authorList>
            <person name="Liu C."/>
            <person name="Sun Q."/>
        </authorList>
    </citation>
    <scope>NUCLEOTIDE SEQUENCE [LARGE SCALE GENOMIC DNA]</scope>
    <source>
        <strain evidence="1 2">BX4</strain>
    </source>
</reference>
<sequence>MGNNNQFEEDEDLFVTLTLDDDTEVDCLVVSIFEAENGQDYIALLPTEGPENEEGEVYLYRYYEDEDGEPGLDNIETEAEFYLASDAFDELVESGEYDEIIEEEENLQ</sequence>
<dbReference type="InterPro" id="IPR009711">
    <property type="entry name" value="UPF0473"/>
</dbReference>
<dbReference type="RefSeq" id="WP_021953752.1">
    <property type="nucleotide sequence ID" value="NZ_JACOOZ010000006.1"/>
</dbReference>
<protein>
    <submittedName>
        <fullName evidence="1">DUF1292 domain-containing protein</fullName>
    </submittedName>
</protein>
<dbReference type="Proteomes" id="UP000597877">
    <property type="component" value="Unassembled WGS sequence"/>
</dbReference>
<evidence type="ECO:0000313" key="2">
    <source>
        <dbReference type="Proteomes" id="UP000597877"/>
    </source>
</evidence>
<keyword evidence="2" id="KW-1185">Reference proteome</keyword>